<dbReference type="InterPro" id="IPR043504">
    <property type="entry name" value="Peptidase_S1_PA_chymotrypsin"/>
</dbReference>
<evidence type="ECO:0000259" key="4">
    <source>
        <dbReference type="PROSITE" id="PS50240"/>
    </source>
</evidence>
<accession>A0A7Y4NG38</accession>
<dbReference type="PROSITE" id="PS00135">
    <property type="entry name" value="TRYPSIN_SER"/>
    <property type="match status" value="1"/>
</dbReference>
<keyword evidence="5" id="KW-0645">Protease</keyword>
<keyword evidence="3" id="KW-0732">Signal</keyword>
<gene>
    <name evidence="5" type="ORF">HNS30_29615</name>
</gene>
<dbReference type="Pfam" id="PF04151">
    <property type="entry name" value="PPC"/>
    <property type="match status" value="1"/>
</dbReference>
<feature type="signal peptide" evidence="3">
    <location>
        <begin position="1"/>
        <end position="28"/>
    </location>
</feature>
<sequence>MISGQIVRRWAAASVVSLLVVGCGPQAAEEKQAQPETPAPAATTQEIVGGSATTIAANPWQVSLQSSGGSHFCGGSIINENWILTAQHCVNSGGSISKPGRIVAGVTNRTTTTGGQVRTVSQVVVYPGYVDANYGKDAALLKLSSPLDLSGANAKAIPIVTAADEASGVGGVGAVARVTGWGTLSSGSSSLPTTLQTVDVNIISNADAQADYQGQETITADQLGAKAPGKDSCQGDSGGPLTVLKGSTRVLAGIVSWGYGCADAQYAGMYGRVSSFASWIDTTVNGSTQPGVTLLDKTSLSGASGSFTHYAITVPSGATTLTVEQSGGTGDADLYVRQGSQPTTTAYNCRPYLSGNAETCTITAPAAGTWYVSVRGYSAYSGVSVKATVP</sequence>
<dbReference type="InterPro" id="IPR001254">
    <property type="entry name" value="Trypsin_dom"/>
</dbReference>
<evidence type="ECO:0000256" key="3">
    <source>
        <dbReference type="SAM" id="SignalP"/>
    </source>
</evidence>
<dbReference type="PANTHER" id="PTHR24276">
    <property type="entry name" value="POLYSERASE-RELATED"/>
    <property type="match status" value="1"/>
</dbReference>
<reference evidence="5 6" key="1">
    <citation type="submission" date="2020-05" db="EMBL/GenBank/DDBJ databases">
        <authorList>
            <person name="Whitworth D."/>
        </authorList>
    </citation>
    <scope>NUCLEOTIDE SEQUENCE [LARGE SCALE GENOMIC DNA]</scope>
    <source>
        <strain evidence="5 6">CA046A</strain>
    </source>
</reference>
<dbReference type="EMBL" id="JABFJW010000301">
    <property type="protein sequence ID" value="NOK13208.1"/>
    <property type="molecule type" value="Genomic_DNA"/>
</dbReference>
<dbReference type="FunFam" id="2.40.10.10:FF:000068">
    <property type="entry name" value="transmembrane protease serine 2"/>
    <property type="match status" value="1"/>
</dbReference>
<dbReference type="GO" id="GO:0006508">
    <property type="term" value="P:proteolysis"/>
    <property type="evidence" value="ECO:0007669"/>
    <property type="project" value="UniProtKB-KW"/>
</dbReference>
<dbReference type="CDD" id="cd00190">
    <property type="entry name" value="Tryp_SPc"/>
    <property type="match status" value="1"/>
</dbReference>
<dbReference type="InterPro" id="IPR007280">
    <property type="entry name" value="Peptidase_C_arc/bac"/>
</dbReference>
<dbReference type="RefSeq" id="WP_171420391.1">
    <property type="nucleotide sequence ID" value="NZ_JABFJW010000301.1"/>
</dbReference>
<evidence type="ECO:0000256" key="2">
    <source>
        <dbReference type="ARBA" id="ARBA00023157"/>
    </source>
</evidence>
<comment type="similarity">
    <text evidence="1">Belongs to the peptidase S1 family.</text>
</comment>
<keyword evidence="5" id="KW-0378">Hydrolase</keyword>
<dbReference type="AlphaFoldDB" id="A0A7Y4NG38"/>
<dbReference type="InterPro" id="IPR009003">
    <property type="entry name" value="Peptidase_S1_PA"/>
</dbReference>
<evidence type="ECO:0000313" key="6">
    <source>
        <dbReference type="Proteomes" id="UP000528460"/>
    </source>
</evidence>
<dbReference type="PRINTS" id="PR00722">
    <property type="entry name" value="CHYMOTRYPSIN"/>
</dbReference>
<dbReference type="FunFam" id="2.40.10.10:FF:000002">
    <property type="entry name" value="Transmembrane protease serine"/>
    <property type="match status" value="1"/>
</dbReference>
<dbReference type="PANTHER" id="PTHR24276:SF91">
    <property type="entry name" value="AT26814P-RELATED"/>
    <property type="match status" value="1"/>
</dbReference>
<evidence type="ECO:0000256" key="1">
    <source>
        <dbReference type="ARBA" id="ARBA00007664"/>
    </source>
</evidence>
<keyword evidence="2" id="KW-1015">Disulfide bond</keyword>
<dbReference type="SUPFAM" id="SSF50494">
    <property type="entry name" value="Trypsin-like serine proteases"/>
    <property type="match status" value="1"/>
</dbReference>
<dbReference type="InterPro" id="IPR033116">
    <property type="entry name" value="TRYPSIN_SER"/>
</dbReference>
<proteinExistence type="inferred from homology"/>
<comment type="caution">
    <text evidence="5">The sequence shown here is derived from an EMBL/GenBank/DDBJ whole genome shotgun (WGS) entry which is preliminary data.</text>
</comment>
<dbReference type="SMART" id="SM00020">
    <property type="entry name" value="Tryp_SPc"/>
    <property type="match status" value="1"/>
</dbReference>
<dbReference type="PROSITE" id="PS50240">
    <property type="entry name" value="TRYPSIN_DOM"/>
    <property type="match status" value="1"/>
</dbReference>
<dbReference type="InterPro" id="IPR001314">
    <property type="entry name" value="Peptidase_S1A"/>
</dbReference>
<dbReference type="InterPro" id="IPR050430">
    <property type="entry name" value="Peptidase_S1"/>
</dbReference>
<name>A0A7Y4NG38_9BACT</name>
<protein>
    <submittedName>
        <fullName evidence="5">Trypsin-like serine protease</fullName>
    </submittedName>
</protein>
<organism evidence="5 6">
    <name type="scientific">Corallococcus exercitus</name>
    <dbReference type="NCBI Taxonomy" id="2316736"/>
    <lineage>
        <taxon>Bacteria</taxon>
        <taxon>Pseudomonadati</taxon>
        <taxon>Myxococcota</taxon>
        <taxon>Myxococcia</taxon>
        <taxon>Myxococcales</taxon>
        <taxon>Cystobacterineae</taxon>
        <taxon>Myxococcaceae</taxon>
        <taxon>Corallococcus</taxon>
    </lineage>
</organism>
<dbReference type="Gene3D" id="2.40.10.10">
    <property type="entry name" value="Trypsin-like serine proteases"/>
    <property type="match status" value="1"/>
</dbReference>
<dbReference type="Pfam" id="PF00089">
    <property type="entry name" value="Trypsin"/>
    <property type="match status" value="1"/>
</dbReference>
<evidence type="ECO:0000313" key="5">
    <source>
        <dbReference type="EMBL" id="NOK13208.1"/>
    </source>
</evidence>
<feature type="chain" id="PRO_5030881323" evidence="3">
    <location>
        <begin position="29"/>
        <end position="390"/>
    </location>
</feature>
<dbReference type="GO" id="GO:0004252">
    <property type="term" value="F:serine-type endopeptidase activity"/>
    <property type="evidence" value="ECO:0007669"/>
    <property type="project" value="InterPro"/>
</dbReference>
<dbReference type="Gene3D" id="2.60.120.380">
    <property type="match status" value="1"/>
</dbReference>
<feature type="domain" description="Peptidase S1" evidence="4">
    <location>
        <begin position="47"/>
        <end position="285"/>
    </location>
</feature>
<dbReference type="Proteomes" id="UP000528460">
    <property type="component" value="Unassembled WGS sequence"/>
</dbReference>